<comment type="caution">
    <text evidence="8">The sequence shown here is derived from an EMBL/GenBank/DDBJ whole genome shotgun (WGS) entry which is preliminary data.</text>
</comment>
<dbReference type="PANTHER" id="PTHR22726:SF1">
    <property type="entry name" value="METALLOENDOPEPTIDASE OMA1, MITOCHONDRIAL"/>
    <property type="match status" value="1"/>
</dbReference>
<dbReference type="InterPro" id="IPR051156">
    <property type="entry name" value="Mito/Outer_Membr_Metalloprot"/>
</dbReference>
<keyword evidence="3 6" id="KW-0378">Hydrolase</keyword>
<keyword evidence="5 6" id="KW-0482">Metalloprotease</keyword>
<evidence type="ECO:0000313" key="9">
    <source>
        <dbReference type="Proteomes" id="UP000326169"/>
    </source>
</evidence>
<dbReference type="EMBL" id="BIMW01000107">
    <property type="protein sequence ID" value="GCE94796.1"/>
    <property type="molecule type" value="Genomic_DNA"/>
</dbReference>
<evidence type="ECO:0000256" key="2">
    <source>
        <dbReference type="ARBA" id="ARBA00022723"/>
    </source>
</evidence>
<dbReference type="Gene3D" id="3.30.2010.10">
    <property type="entry name" value="Metalloproteases ('zincins'), catalytic domain"/>
    <property type="match status" value="1"/>
</dbReference>
<dbReference type="SUPFAM" id="SSF55486">
    <property type="entry name" value="Metalloproteases ('zincins'), catalytic domain"/>
    <property type="match status" value="1"/>
</dbReference>
<dbReference type="PANTHER" id="PTHR22726">
    <property type="entry name" value="METALLOENDOPEPTIDASE OMA1"/>
    <property type="match status" value="1"/>
</dbReference>
<dbReference type="GeneID" id="301683680"/>
<organism evidence="8 9">
    <name type="scientific">Limnospira platensis NIES-46</name>
    <dbReference type="NCBI Taxonomy" id="1236695"/>
    <lineage>
        <taxon>Bacteria</taxon>
        <taxon>Bacillati</taxon>
        <taxon>Cyanobacteriota</taxon>
        <taxon>Cyanophyceae</taxon>
        <taxon>Oscillatoriophycideae</taxon>
        <taxon>Oscillatoriales</taxon>
        <taxon>Sirenicapillariaceae</taxon>
        <taxon>Limnospira</taxon>
    </lineage>
</organism>
<proteinExistence type="inferred from homology"/>
<keyword evidence="9" id="KW-1185">Reference proteome</keyword>
<dbReference type="CDD" id="cd07333">
    <property type="entry name" value="M48C_bepA_like"/>
    <property type="match status" value="1"/>
</dbReference>
<dbReference type="Proteomes" id="UP000326169">
    <property type="component" value="Unassembled WGS sequence"/>
</dbReference>
<evidence type="ECO:0000256" key="3">
    <source>
        <dbReference type="ARBA" id="ARBA00022801"/>
    </source>
</evidence>
<evidence type="ECO:0000256" key="5">
    <source>
        <dbReference type="ARBA" id="ARBA00023049"/>
    </source>
</evidence>
<keyword evidence="4 6" id="KW-0862">Zinc</keyword>
<feature type="domain" description="Peptidase M48" evidence="7">
    <location>
        <begin position="90"/>
        <end position="256"/>
    </location>
</feature>
<keyword evidence="2" id="KW-0479">Metal-binding</keyword>
<evidence type="ECO:0000259" key="7">
    <source>
        <dbReference type="Pfam" id="PF01435"/>
    </source>
</evidence>
<gene>
    <name evidence="8" type="ORF">NIES46_28560</name>
</gene>
<evidence type="ECO:0000256" key="1">
    <source>
        <dbReference type="ARBA" id="ARBA00022670"/>
    </source>
</evidence>
<keyword evidence="1 6" id="KW-0645">Protease</keyword>
<name>A0A5M3TAF7_LIMPL</name>
<evidence type="ECO:0000313" key="8">
    <source>
        <dbReference type="EMBL" id="GCE94796.1"/>
    </source>
</evidence>
<accession>A0A5M3TAF7</accession>
<comment type="similarity">
    <text evidence="6">Belongs to the peptidase M48 family.</text>
</comment>
<comment type="cofactor">
    <cofactor evidence="6">
        <name>Zn(2+)</name>
        <dbReference type="ChEBI" id="CHEBI:29105"/>
    </cofactor>
    <text evidence="6">Binds 1 zinc ion per subunit.</text>
</comment>
<protein>
    <recommendedName>
        <fullName evidence="7">Peptidase M48 domain-containing protein</fullName>
    </recommendedName>
</protein>
<sequence>MFKNYLPQLRKNTRRLLYPLLSVTVVCGILLSSIPATQAISIPELIFRGIQVIQLSTISDRQEVNIGKQINDQMVGREFRLHRNRDLAMYVNQIGQRLVQTSDRPNIPYTFQVVDDSRINAFATMGGFVYIHTGLINAADNEAQLASVIAHEIGHIVGRHSIQQMREMAIAQGVASAAGLDTNRAVQIGVELALRRPNSRSAEFEADELGIINLGRAGYAQEAALDFMAKLLSSSSPPTFLSTHPATRDRIEAMRRHIDPQLAGQSGGMNDQRYRQVVTQLLS</sequence>
<evidence type="ECO:0000256" key="6">
    <source>
        <dbReference type="RuleBase" id="RU003983"/>
    </source>
</evidence>
<dbReference type="InterPro" id="IPR001915">
    <property type="entry name" value="Peptidase_M48"/>
</dbReference>
<evidence type="ECO:0000256" key="4">
    <source>
        <dbReference type="ARBA" id="ARBA00022833"/>
    </source>
</evidence>
<dbReference type="Pfam" id="PF01435">
    <property type="entry name" value="Peptidase_M48"/>
    <property type="match status" value="1"/>
</dbReference>
<dbReference type="RefSeq" id="WP_006616569.1">
    <property type="nucleotide sequence ID" value="NZ_BIMW01000107.1"/>
</dbReference>
<reference evidence="8 9" key="1">
    <citation type="journal article" date="2019" name="J Genomics">
        <title>The Draft Genome of a Hydrogen-producing Cyanobacterium, Arthrospira platensis NIES-46.</title>
        <authorList>
            <person name="Suzuki S."/>
            <person name="Yamaguchi H."/>
            <person name="Kawachi M."/>
        </authorList>
    </citation>
    <scope>NUCLEOTIDE SEQUENCE [LARGE SCALE GENOMIC DNA]</scope>
    <source>
        <strain evidence="8 9">NIES-46</strain>
    </source>
</reference>